<dbReference type="InterPro" id="IPR032675">
    <property type="entry name" value="LRR_dom_sf"/>
</dbReference>
<dbReference type="SUPFAM" id="SSF52058">
    <property type="entry name" value="L domain-like"/>
    <property type="match status" value="1"/>
</dbReference>
<dbReference type="EMBL" id="MCFH01000036">
    <property type="protein sequence ID" value="ORX46243.1"/>
    <property type="molecule type" value="Genomic_DNA"/>
</dbReference>
<protein>
    <submittedName>
        <fullName evidence="4">L domain-like protein</fullName>
    </submittedName>
</protein>
<evidence type="ECO:0000313" key="4">
    <source>
        <dbReference type="EMBL" id="ORX46243.1"/>
    </source>
</evidence>
<reference evidence="4 5" key="2">
    <citation type="submission" date="2016-08" db="EMBL/GenBank/DDBJ databases">
        <title>Pervasive Adenine N6-methylation of Active Genes in Fungi.</title>
        <authorList>
            <consortium name="DOE Joint Genome Institute"/>
            <person name="Mondo S.J."/>
            <person name="Dannebaum R.O."/>
            <person name="Kuo R.C."/>
            <person name="Labutti K."/>
            <person name="Haridas S."/>
            <person name="Kuo A."/>
            <person name="Salamov A."/>
            <person name="Ahrendt S.R."/>
            <person name="Lipzen A."/>
            <person name="Sullivan W."/>
            <person name="Andreopoulos W.B."/>
            <person name="Clum A."/>
            <person name="Lindquist E."/>
            <person name="Daum C."/>
            <person name="Ramamoorthy G.K."/>
            <person name="Gryganskyi A."/>
            <person name="Culley D."/>
            <person name="Magnuson J.K."/>
            <person name="James T.Y."/>
            <person name="O'Malley M.A."/>
            <person name="Stajich J.E."/>
            <person name="Spatafora J.W."/>
            <person name="Visel A."/>
            <person name="Grigoriev I.V."/>
        </authorList>
    </citation>
    <scope>NUCLEOTIDE SEQUENCE [LARGE SCALE GENOMIC DNA]</scope>
    <source>
        <strain evidence="5">finn</strain>
    </source>
</reference>
<evidence type="ECO:0000256" key="3">
    <source>
        <dbReference type="SAM" id="SignalP"/>
    </source>
</evidence>
<keyword evidence="3" id="KW-0732">Signal</keyword>
<reference evidence="4 5" key="1">
    <citation type="submission" date="2016-08" db="EMBL/GenBank/DDBJ databases">
        <title>Genomes of anaerobic fungi encode conserved fungal cellulosomes for biomass hydrolysis.</title>
        <authorList>
            <consortium name="DOE Joint Genome Institute"/>
            <person name="Haitjema C.H."/>
            <person name="Gilmore S.P."/>
            <person name="Henske J.K."/>
            <person name="Solomon K.V."/>
            <person name="De Groot R."/>
            <person name="Kuo A."/>
            <person name="Mondo S.J."/>
            <person name="Salamov A.A."/>
            <person name="Labutti K."/>
            <person name="Zhao Z."/>
            <person name="Chiniquy J."/>
            <person name="Barry K."/>
            <person name="Brewer H.M."/>
            <person name="Purvine S.O."/>
            <person name="Wright A.T."/>
            <person name="Boxma B."/>
            <person name="Van Alen T."/>
            <person name="Hackstein J.H."/>
            <person name="Baker S.E."/>
            <person name="Grigoriev I.V."/>
            <person name="O'Malley M.A."/>
        </authorList>
    </citation>
    <scope>NUCLEOTIDE SEQUENCE [LARGE SCALE GENOMIC DNA]</scope>
    <source>
        <strain evidence="5">finn</strain>
    </source>
</reference>
<proteinExistence type="predicted"/>
<dbReference type="PANTHER" id="PTHR48051">
    <property type="match status" value="1"/>
</dbReference>
<evidence type="ECO:0000313" key="5">
    <source>
        <dbReference type="Proteomes" id="UP000193719"/>
    </source>
</evidence>
<dbReference type="PANTHER" id="PTHR48051:SF1">
    <property type="entry name" value="RAS SUPPRESSOR PROTEIN 1"/>
    <property type="match status" value="1"/>
</dbReference>
<dbReference type="GO" id="GO:0005737">
    <property type="term" value="C:cytoplasm"/>
    <property type="evidence" value="ECO:0007669"/>
    <property type="project" value="TreeGrafter"/>
</dbReference>
<evidence type="ECO:0000256" key="2">
    <source>
        <dbReference type="ARBA" id="ARBA00022737"/>
    </source>
</evidence>
<keyword evidence="5" id="KW-1185">Reference proteome</keyword>
<feature type="signal peptide" evidence="3">
    <location>
        <begin position="1"/>
        <end position="19"/>
    </location>
</feature>
<comment type="caution">
    <text evidence="4">The sequence shown here is derived from an EMBL/GenBank/DDBJ whole genome shotgun (WGS) entry which is preliminary data.</text>
</comment>
<gene>
    <name evidence="4" type="ORF">BCR36DRAFT_414227</name>
</gene>
<evidence type="ECO:0000256" key="1">
    <source>
        <dbReference type="ARBA" id="ARBA00022614"/>
    </source>
</evidence>
<feature type="chain" id="PRO_5013367739" evidence="3">
    <location>
        <begin position="20"/>
        <end position="538"/>
    </location>
</feature>
<sequence>MKLFLLLLILCTKTIIVFCINNFANNEVIFEDDCTKIRDFLSKNGYSIMVNCCQSSYINCNSWGDITSITLKGDIYYNNELPKRFFDIPNLQTLDVSYSVIRSIPKTVNSNSPIMKLYLNNNEIATIFPYQFCSLKNLKVLNLNYNFIRGDLLFHNPCSTIEELYLRENNMSGTFSIPETLNSINILNNRFDTLYIKSYTKDVENYSLENFEIGYNKNIKSIKSSFFNLKSLEKIDFSGLSITELPNELFHFPNLKFLNISYNPQLNAKIYKYDRSIDNCDFTNTKINCYNPESCSTIIGGNESTYNKKSEDVFITESPSLTLSELSLNSDIDIQVTSEQILVPSKPSEIEIIPPTAPFSNIITDEMQTDNTDITSQYNPNIIDNSNIKSNNNNNNVVDYNNINNFQNLNNNNNYSNNVQSVIYSNIFNNDSPPQNDNTYNEVKNRSQNNETFSVNNTNNYIQNINDDDDGTNNINNSQNVIYSNTFNNTSQDVNTNNRINYKEISENNTDISQQNNIIYQLIIHKNKIIKQIIIHNL</sequence>
<dbReference type="Pfam" id="PF13855">
    <property type="entry name" value="LRR_8"/>
    <property type="match status" value="2"/>
</dbReference>
<name>A0A1Y1V3H0_9FUNG</name>
<dbReference type="Proteomes" id="UP000193719">
    <property type="component" value="Unassembled WGS sequence"/>
</dbReference>
<dbReference type="Gene3D" id="3.80.10.10">
    <property type="entry name" value="Ribonuclease Inhibitor"/>
    <property type="match status" value="2"/>
</dbReference>
<dbReference type="OrthoDB" id="6022531at2759"/>
<dbReference type="AlphaFoldDB" id="A0A1Y1V3H0"/>
<keyword evidence="1" id="KW-0433">Leucine-rich repeat</keyword>
<keyword evidence="2" id="KW-0677">Repeat</keyword>
<dbReference type="InterPro" id="IPR001611">
    <property type="entry name" value="Leu-rich_rpt"/>
</dbReference>
<dbReference type="STRING" id="1754191.A0A1Y1V3H0"/>
<organism evidence="4 5">
    <name type="scientific">Piromyces finnis</name>
    <dbReference type="NCBI Taxonomy" id="1754191"/>
    <lineage>
        <taxon>Eukaryota</taxon>
        <taxon>Fungi</taxon>
        <taxon>Fungi incertae sedis</taxon>
        <taxon>Chytridiomycota</taxon>
        <taxon>Chytridiomycota incertae sedis</taxon>
        <taxon>Neocallimastigomycetes</taxon>
        <taxon>Neocallimastigales</taxon>
        <taxon>Neocallimastigaceae</taxon>
        <taxon>Piromyces</taxon>
    </lineage>
</organism>
<accession>A0A1Y1V3H0</accession>
<dbReference type="InterPro" id="IPR050216">
    <property type="entry name" value="LRR_domain-containing"/>
</dbReference>